<dbReference type="SUPFAM" id="SSF82784">
    <property type="entry name" value="OsmC-like"/>
    <property type="match status" value="1"/>
</dbReference>
<dbReference type="Proteomes" id="UP000186143">
    <property type="component" value="Unassembled WGS sequence"/>
</dbReference>
<comment type="caution">
    <text evidence="2">The sequence shown here is derived from an EMBL/GenBank/DDBJ whole genome shotgun (WGS) entry which is preliminary data.</text>
</comment>
<dbReference type="InterPro" id="IPR003718">
    <property type="entry name" value="OsmC/Ohr_fam"/>
</dbReference>
<dbReference type="STRING" id="1672749.BJF92_17630"/>
<proteinExistence type="predicted"/>
<dbReference type="OrthoDB" id="8277427at2"/>
<dbReference type="InterPro" id="IPR015946">
    <property type="entry name" value="KH_dom-like_a/b"/>
</dbReference>
<name>A0A1Q9AD80_9HYPH</name>
<keyword evidence="2" id="KW-0067">ATP-binding</keyword>
<reference evidence="2 3" key="1">
    <citation type="submission" date="2016-09" db="EMBL/GenBank/DDBJ databases">
        <title>Rhizobium sp. nov., a novel species isolated from the rice rhizosphere.</title>
        <authorList>
            <person name="Zhao J."/>
            <person name="Zhang X."/>
        </authorList>
    </citation>
    <scope>NUCLEOTIDE SEQUENCE [LARGE SCALE GENOMIC DNA]</scope>
    <source>
        <strain evidence="2 3">MH17</strain>
    </source>
</reference>
<gene>
    <name evidence="2" type="ORF">BJF92_17630</name>
</gene>
<evidence type="ECO:0000313" key="2">
    <source>
        <dbReference type="EMBL" id="OLP52880.1"/>
    </source>
</evidence>
<dbReference type="AlphaFoldDB" id="A0A1Q9AD80"/>
<dbReference type="GO" id="GO:0005524">
    <property type="term" value="F:ATP binding"/>
    <property type="evidence" value="ECO:0007669"/>
    <property type="project" value="UniProtKB-KW"/>
</dbReference>
<dbReference type="Gene3D" id="3.30.300.20">
    <property type="match status" value="1"/>
</dbReference>
<dbReference type="InterPro" id="IPR036102">
    <property type="entry name" value="OsmC/Ohrsf"/>
</dbReference>
<evidence type="ECO:0000256" key="1">
    <source>
        <dbReference type="SAM" id="MobiDB-lite"/>
    </source>
</evidence>
<dbReference type="RefSeq" id="WP_075636747.1">
    <property type="nucleotide sequence ID" value="NZ_MKIO01000041.1"/>
</dbReference>
<accession>A0A1Q9AD80</accession>
<evidence type="ECO:0000313" key="3">
    <source>
        <dbReference type="Proteomes" id="UP000186143"/>
    </source>
</evidence>
<dbReference type="EMBL" id="MKIO01000041">
    <property type="protein sequence ID" value="OLP52880.1"/>
    <property type="molecule type" value="Genomic_DNA"/>
</dbReference>
<sequence>MSQTDRRFHRPTGASATLGRTGFPTIVSATGGRLDIKTGVEEAGFNPLDLLYASLSACLAMSARSAAVELGLRDRLSEITVDVRGVKAPDDPARVTHFEIDMHLTGDLDAQTKQAIAHRAEESLCTVSNTLKGTPSFGLTIREC</sequence>
<dbReference type="PANTHER" id="PTHR34352">
    <property type="entry name" value="PROTEIN YHFA"/>
    <property type="match status" value="1"/>
</dbReference>
<keyword evidence="2" id="KW-0547">Nucleotide-binding</keyword>
<organism evidence="2 3">
    <name type="scientific">Xaviernesmea rhizosphaerae</name>
    <dbReference type="NCBI Taxonomy" id="1672749"/>
    <lineage>
        <taxon>Bacteria</taxon>
        <taxon>Pseudomonadati</taxon>
        <taxon>Pseudomonadota</taxon>
        <taxon>Alphaproteobacteria</taxon>
        <taxon>Hyphomicrobiales</taxon>
        <taxon>Rhizobiaceae</taxon>
        <taxon>Rhizobium/Agrobacterium group</taxon>
        <taxon>Xaviernesmea</taxon>
    </lineage>
</organism>
<protein>
    <submittedName>
        <fullName evidence="2">ABC transporter ATP-binding protein</fullName>
    </submittedName>
</protein>
<dbReference type="PANTHER" id="PTHR34352:SF1">
    <property type="entry name" value="PROTEIN YHFA"/>
    <property type="match status" value="1"/>
</dbReference>
<dbReference type="Pfam" id="PF02566">
    <property type="entry name" value="OsmC"/>
    <property type="match status" value="1"/>
</dbReference>
<feature type="region of interest" description="Disordered" evidence="1">
    <location>
        <begin position="1"/>
        <end position="21"/>
    </location>
</feature>